<dbReference type="InterPro" id="IPR000160">
    <property type="entry name" value="GGDEF_dom"/>
</dbReference>
<dbReference type="Pfam" id="PF00989">
    <property type="entry name" value="PAS"/>
    <property type="match status" value="1"/>
</dbReference>
<dbReference type="SUPFAM" id="SSF52172">
    <property type="entry name" value="CheY-like"/>
    <property type="match status" value="1"/>
</dbReference>
<dbReference type="InterPro" id="IPR013767">
    <property type="entry name" value="PAS_fold"/>
</dbReference>
<dbReference type="PANTHER" id="PTHR44757:SF2">
    <property type="entry name" value="BIOFILM ARCHITECTURE MAINTENANCE PROTEIN MBAA"/>
    <property type="match status" value="1"/>
</dbReference>
<feature type="domain" description="Response regulatory" evidence="2">
    <location>
        <begin position="8"/>
        <end position="123"/>
    </location>
</feature>
<dbReference type="SMART" id="SM00448">
    <property type="entry name" value="REC"/>
    <property type="match status" value="1"/>
</dbReference>
<dbReference type="SMART" id="SM00091">
    <property type="entry name" value="PAS"/>
    <property type="match status" value="1"/>
</dbReference>
<gene>
    <name evidence="7" type="ORF">I7X39_11225</name>
</gene>
<sequence length="807" mass="88210">MLETERPRILVVEDERIVAQDLKLNLEALGYDVAGVAASEADALRNAQTQRPDLVLMDINLGRGGDGIRAAESILREQGAPVIYLTAYAEPETLRRAGATAPYGYLLKPIELRELNATIRMALARHAAEQRVVRAERRLRLALKAAQMGVLELQPGQDLTLVDGADLGAQGEGLRGFSLQPQDFIAGLQAEVREQVRGLLDRPQASLHLVTRWGGATEPARGSVVWLEIHAAHLADEGRVIGVFRDVSEQVRTEGLLRQAAVVFESAAEAILVLDREGRVLSANPAFCALTGWAGTEVQGRHPDEFLHARRSSDRGLLPAGGRVAEPQQAEVVCQRRDGTLFPAWEQLAPVRNPLGVLTHRVLSFSDISALRRAESRVHHLAFHDPLTGLGNRNQLDDSLRQWMADEGTGFAMLFLDLDGFKLINDTLGHAAGDQLLITIAQRLQSCLRVEDEAVRLGGDEFVILARVDQPEAAALLAGKLLEQVRLPVPAPKGETVRVSASVGIALYPAHASDGDALTKAADSAMYAAKGRGRNRYAFYTADLAARAQSRMQIEQGLRTAIAAREFSLAWQPQVDLRNGALLGAEALLRWHSPPLGTVPPDRFIPVAEDSGLIGELGQWVLEQALRQWRDWQRRGLAVGRLGLNVSALQLRDESFINQVRAALQLHGLAPEQLELELTESALQATEGAPERLRLLQTLGVRLALDDFGTGYSSLATLKLLPLNRLKIDRSFVHELETETRDRALVRAIVGMADSLGLGVIAEGVETEAQRQLLIRLGVLQGQGWLYSKALPASEFERYLRLHPLGG</sequence>
<dbReference type="InterPro" id="IPR011006">
    <property type="entry name" value="CheY-like_superfamily"/>
</dbReference>
<dbReference type="InterPro" id="IPR001633">
    <property type="entry name" value="EAL_dom"/>
</dbReference>
<evidence type="ECO:0000259" key="5">
    <source>
        <dbReference type="PROSITE" id="PS50883"/>
    </source>
</evidence>
<evidence type="ECO:0000259" key="2">
    <source>
        <dbReference type="PROSITE" id="PS50110"/>
    </source>
</evidence>
<dbReference type="InterPro" id="IPR000700">
    <property type="entry name" value="PAS-assoc_C"/>
</dbReference>
<keyword evidence="1" id="KW-0597">Phosphoprotein</keyword>
<dbReference type="SMART" id="SM00052">
    <property type="entry name" value="EAL"/>
    <property type="match status" value="1"/>
</dbReference>
<evidence type="ECO:0000256" key="1">
    <source>
        <dbReference type="PROSITE-ProRule" id="PRU00169"/>
    </source>
</evidence>
<dbReference type="InterPro" id="IPR043128">
    <property type="entry name" value="Rev_trsase/Diguanyl_cyclase"/>
</dbReference>
<feature type="modified residue" description="4-aspartylphosphate" evidence="1">
    <location>
        <position position="58"/>
    </location>
</feature>
<dbReference type="PROSITE" id="PS50110">
    <property type="entry name" value="RESPONSE_REGULATORY"/>
    <property type="match status" value="1"/>
</dbReference>
<dbReference type="InterPro" id="IPR000014">
    <property type="entry name" value="PAS"/>
</dbReference>
<evidence type="ECO:0000259" key="6">
    <source>
        <dbReference type="PROSITE" id="PS50887"/>
    </source>
</evidence>
<dbReference type="NCBIfam" id="TIGR00229">
    <property type="entry name" value="sensory_box"/>
    <property type="match status" value="1"/>
</dbReference>
<keyword evidence="8" id="KW-1185">Reference proteome</keyword>
<dbReference type="Pfam" id="PF00563">
    <property type="entry name" value="EAL"/>
    <property type="match status" value="1"/>
</dbReference>
<dbReference type="InterPro" id="IPR001789">
    <property type="entry name" value="Sig_transdc_resp-reg_receiver"/>
</dbReference>
<evidence type="ECO:0000313" key="8">
    <source>
        <dbReference type="Proteomes" id="UP000613266"/>
    </source>
</evidence>
<dbReference type="PROSITE" id="PS50112">
    <property type="entry name" value="PAS"/>
    <property type="match status" value="1"/>
</dbReference>
<dbReference type="SUPFAM" id="SSF55785">
    <property type="entry name" value="PYP-like sensor domain (PAS domain)"/>
    <property type="match status" value="2"/>
</dbReference>
<feature type="domain" description="PAS" evidence="3">
    <location>
        <begin position="263"/>
        <end position="308"/>
    </location>
</feature>
<dbReference type="Pfam" id="PF00072">
    <property type="entry name" value="Response_reg"/>
    <property type="match status" value="1"/>
</dbReference>
<dbReference type="Gene3D" id="3.30.70.270">
    <property type="match status" value="1"/>
</dbReference>
<dbReference type="PROSITE" id="PS50113">
    <property type="entry name" value="PAC"/>
    <property type="match status" value="1"/>
</dbReference>
<protein>
    <submittedName>
        <fullName evidence="7">EAL domain-containing protein</fullName>
    </submittedName>
</protein>
<comment type="caution">
    <text evidence="7">The sequence shown here is derived from an EMBL/GenBank/DDBJ whole genome shotgun (WGS) entry which is preliminary data.</text>
</comment>
<dbReference type="SUPFAM" id="SSF55073">
    <property type="entry name" value="Nucleotide cyclase"/>
    <property type="match status" value="1"/>
</dbReference>
<dbReference type="CDD" id="cd01949">
    <property type="entry name" value="GGDEF"/>
    <property type="match status" value="1"/>
</dbReference>
<dbReference type="Gene3D" id="3.20.20.450">
    <property type="entry name" value="EAL domain"/>
    <property type="match status" value="1"/>
</dbReference>
<dbReference type="GO" id="GO:0006355">
    <property type="term" value="P:regulation of DNA-templated transcription"/>
    <property type="evidence" value="ECO:0007669"/>
    <property type="project" value="InterPro"/>
</dbReference>
<dbReference type="SMART" id="SM00267">
    <property type="entry name" value="GGDEF"/>
    <property type="match status" value="1"/>
</dbReference>
<reference evidence="7" key="1">
    <citation type="submission" date="2020-12" db="EMBL/GenBank/DDBJ databases">
        <title>The genome sequence of Inhella sp. 1Y17.</title>
        <authorList>
            <person name="Liu Y."/>
        </authorList>
    </citation>
    <scope>NUCLEOTIDE SEQUENCE</scope>
    <source>
        <strain evidence="7">1Y17</strain>
    </source>
</reference>
<organism evidence="7 8">
    <name type="scientific">Inhella proteolytica</name>
    <dbReference type="NCBI Taxonomy" id="2795029"/>
    <lineage>
        <taxon>Bacteria</taxon>
        <taxon>Pseudomonadati</taxon>
        <taxon>Pseudomonadota</taxon>
        <taxon>Betaproteobacteria</taxon>
        <taxon>Burkholderiales</taxon>
        <taxon>Sphaerotilaceae</taxon>
        <taxon>Inhella</taxon>
    </lineage>
</organism>
<evidence type="ECO:0000259" key="3">
    <source>
        <dbReference type="PROSITE" id="PS50112"/>
    </source>
</evidence>
<dbReference type="NCBIfam" id="TIGR00254">
    <property type="entry name" value="GGDEF"/>
    <property type="match status" value="1"/>
</dbReference>
<dbReference type="InterPro" id="IPR035965">
    <property type="entry name" value="PAS-like_dom_sf"/>
</dbReference>
<feature type="domain" description="PAC" evidence="4">
    <location>
        <begin position="328"/>
        <end position="380"/>
    </location>
</feature>
<dbReference type="InterPro" id="IPR029787">
    <property type="entry name" value="Nucleotide_cyclase"/>
</dbReference>
<dbReference type="PROSITE" id="PS50887">
    <property type="entry name" value="GGDEF"/>
    <property type="match status" value="1"/>
</dbReference>
<dbReference type="AlphaFoldDB" id="A0A931NH83"/>
<dbReference type="PROSITE" id="PS50883">
    <property type="entry name" value="EAL"/>
    <property type="match status" value="1"/>
</dbReference>
<dbReference type="CDD" id="cd01948">
    <property type="entry name" value="EAL"/>
    <property type="match status" value="1"/>
</dbReference>
<name>A0A931NH83_9BURK</name>
<dbReference type="GO" id="GO:0000160">
    <property type="term" value="P:phosphorelay signal transduction system"/>
    <property type="evidence" value="ECO:0007669"/>
    <property type="project" value="InterPro"/>
</dbReference>
<dbReference type="Gene3D" id="3.30.450.20">
    <property type="entry name" value="PAS domain"/>
    <property type="match status" value="1"/>
</dbReference>
<evidence type="ECO:0000313" key="7">
    <source>
        <dbReference type="EMBL" id="MBH9577473.1"/>
    </source>
</evidence>
<feature type="domain" description="GGDEF" evidence="6">
    <location>
        <begin position="409"/>
        <end position="542"/>
    </location>
</feature>
<dbReference type="Proteomes" id="UP000613266">
    <property type="component" value="Unassembled WGS sequence"/>
</dbReference>
<dbReference type="CDD" id="cd17534">
    <property type="entry name" value="REC_DC-like"/>
    <property type="match status" value="1"/>
</dbReference>
<dbReference type="CDD" id="cd00130">
    <property type="entry name" value="PAS"/>
    <property type="match status" value="1"/>
</dbReference>
<dbReference type="Gene3D" id="3.40.50.2300">
    <property type="match status" value="1"/>
</dbReference>
<dbReference type="Pfam" id="PF00990">
    <property type="entry name" value="GGDEF"/>
    <property type="match status" value="1"/>
</dbReference>
<proteinExistence type="predicted"/>
<evidence type="ECO:0000259" key="4">
    <source>
        <dbReference type="PROSITE" id="PS50113"/>
    </source>
</evidence>
<accession>A0A931NH83</accession>
<dbReference type="EMBL" id="JAEDAK010000006">
    <property type="protein sequence ID" value="MBH9577473.1"/>
    <property type="molecule type" value="Genomic_DNA"/>
</dbReference>
<feature type="domain" description="EAL" evidence="5">
    <location>
        <begin position="551"/>
        <end position="804"/>
    </location>
</feature>
<dbReference type="InterPro" id="IPR035919">
    <property type="entry name" value="EAL_sf"/>
</dbReference>
<dbReference type="RefSeq" id="WP_198111239.1">
    <property type="nucleotide sequence ID" value="NZ_JAEDAK010000006.1"/>
</dbReference>
<dbReference type="SUPFAM" id="SSF141868">
    <property type="entry name" value="EAL domain-like"/>
    <property type="match status" value="1"/>
</dbReference>
<dbReference type="InterPro" id="IPR052155">
    <property type="entry name" value="Biofilm_reg_signaling"/>
</dbReference>
<dbReference type="PANTHER" id="PTHR44757">
    <property type="entry name" value="DIGUANYLATE CYCLASE DGCP"/>
    <property type="match status" value="1"/>
</dbReference>